<evidence type="ECO:0000313" key="9">
    <source>
        <dbReference type="Proteomes" id="UP000297814"/>
    </source>
</evidence>
<comment type="caution">
    <text evidence="8">The sequence shown here is derived from an EMBL/GenBank/DDBJ whole genome shotgun (WGS) entry which is preliminary data.</text>
</comment>
<dbReference type="GO" id="GO:0022857">
    <property type="term" value="F:transmembrane transporter activity"/>
    <property type="evidence" value="ECO:0007669"/>
    <property type="project" value="TreeGrafter"/>
</dbReference>
<accession>A0A4Z1GL86</accession>
<gene>
    <name evidence="8" type="ORF">BHYA_0107g00030</name>
</gene>
<keyword evidence="6" id="KW-0325">Glycoprotein</keyword>
<dbReference type="Proteomes" id="UP000297814">
    <property type="component" value="Unassembled WGS sequence"/>
</dbReference>
<evidence type="ECO:0000256" key="5">
    <source>
        <dbReference type="ARBA" id="ARBA00023136"/>
    </source>
</evidence>
<dbReference type="AlphaFoldDB" id="A0A4Z1GL86"/>
<keyword evidence="9" id="KW-1185">Reference proteome</keyword>
<protein>
    <submittedName>
        <fullName evidence="8">Uncharacterized protein</fullName>
    </submittedName>
</protein>
<dbReference type="PANTHER" id="PTHR23501:SF187">
    <property type="entry name" value="MAJOR FACILITATOR SUPERFAMILY (MFS) PROFILE DOMAIN-CONTAINING PROTEIN"/>
    <property type="match status" value="1"/>
</dbReference>
<organism evidence="8 9">
    <name type="scientific">Botrytis hyacinthi</name>
    <dbReference type="NCBI Taxonomy" id="278943"/>
    <lineage>
        <taxon>Eukaryota</taxon>
        <taxon>Fungi</taxon>
        <taxon>Dikarya</taxon>
        <taxon>Ascomycota</taxon>
        <taxon>Pezizomycotina</taxon>
        <taxon>Leotiomycetes</taxon>
        <taxon>Helotiales</taxon>
        <taxon>Sclerotiniaceae</taxon>
        <taxon>Botrytis</taxon>
    </lineage>
</organism>
<evidence type="ECO:0000256" key="1">
    <source>
        <dbReference type="ARBA" id="ARBA00004141"/>
    </source>
</evidence>
<keyword evidence="5 7" id="KW-0472">Membrane</keyword>
<evidence type="ECO:0000256" key="4">
    <source>
        <dbReference type="ARBA" id="ARBA00022989"/>
    </source>
</evidence>
<proteinExistence type="predicted"/>
<keyword evidence="4 7" id="KW-1133">Transmembrane helix</keyword>
<evidence type="ECO:0000313" key="8">
    <source>
        <dbReference type="EMBL" id="TGO37038.1"/>
    </source>
</evidence>
<keyword evidence="2" id="KW-0813">Transport</keyword>
<comment type="subcellular location">
    <subcellularLocation>
        <location evidence="1">Membrane</location>
        <topology evidence="1">Multi-pass membrane protein</topology>
    </subcellularLocation>
</comment>
<name>A0A4Z1GL86_9HELO</name>
<evidence type="ECO:0000256" key="2">
    <source>
        <dbReference type="ARBA" id="ARBA00022448"/>
    </source>
</evidence>
<keyword evidence="3 7" id="KW-0812">Transmembrane</keyword>
<evidence type="ECO:0000256" key="6">
    <source>
        <dbReference type="ARBA" id="ARBA00023180"/>
    </source>
</evidence>
<feature type="transmembrane region" description="Helical" evidence="7">
    <location>
        <begin position="130"/>
        <end position="156"/>
    </location>
</feature>
<evidence type="ECO:0000256" key="7">
    <source>
        <dbReference type="SAM" id="Phobius"/>
    </source>
</evidence>
<feature type="transmembrane region" description="Helical" evidence="7">
    <location>
        <begin position="168"/>
        <end position="189"/>
    </location>
</feature>
<dbReference type="GO" id="GO:0005886">
    <property type="term" value="C:plasma membrane"/>
    <property type="evidence" value="ECO:0007669"/>
    <property type="project" value="TreeGrafter"/>
</dbReference>
<feature type="transmembrane region" description="Helical" evidence="7">
    <location>
        <begin position="89"/>
        <end position="109"/>
    </location>
</feature>
<reference evidence="8 9" key="1">
    <citation type="submission" date="2017-12" db="EMBL/GenBank/DDBJ databases">
        <title>Comparative genomics of Botrytis spp.</title>
        <authorList>
            <person name="Valero-Jimenez C.A."/>
            <person name="Tapia P."/>
            <person name="Veloso J."/>
            <person name="Silva-Moreno E."/>
            <person name="Staats M."/>
            <person name="Valdes J.H."/>
            <person name="Van Kan J.A.L."/>
        </authorList>
    </citation>
    <scope>NUCLEOTIDE SEQUENCE [LARGE SCALE GENOMIC DNA]</scope>
    <source>
        <strain evidence="8 9">Bh0001</strain>
    </source>
</reference>
<dbReference type="PANTHER" id="PTHR23501">
    <property type="entry name" value="MAJOR FACILITATOR SUPERFAMILY"/>
    <property type="match status" value="1"/>
</dbReference>
<dbReference type="EMBL" id="PQXK01000107">
    <property type="protein sequence ID" value="TGO37038.1"/>
    <property type="molecule type" value="Genomic_DNA"/>
</dbReference>
<evidence type="ECO:0000256" key="3">
    <source>
        <dbReference type="ARBA" id="ARBA00022692"/>
    </source>
</evidence>
<sequence length="269" mass="29719">MAAIISTITPMIGDILAQRNRRCALDQSPAESVGFMILLLYLRVKYSKLPEWKTALKEVDFLGNAIVIPSIICEPLALVMGGTRHPRKAWRIIGALILGFLKRFIFHLYESSSRWCTQPTMPPRLYHPRISTTSFLLIFLRSIIITAANDFLAVYFRAGKKTSPLDSSIYHLSFALPIIPISGLGAACISKTGLYTPLHDIRFARCGIEAELPSTLTATSHRGSRIGYQILTSSSAGLIFTSTLVCTLAPLREKDVAIATGFDDRFPCV</sequence>